<comment type="similarity">
    <text evidence="1">Belongs to the membrane fusion protein (MFP) (TC 8.A.1) family.</text>
</comment>
<sequence>MKTIDLAHRAACAWLVGGLLLAAPVQPTRAADTPAIPVVTASAERRSIARSFEFVGRVEAPERVDVRARVKGVLEEVLFKEGDTIKAGTPLYRIEKSLFEADVKQAQGALERGKAELALAGIQRDRAEELLKRNAGTAVAFDQAVAQEAQAKGATTSAEANLETTKINLGYTDIVAPITGRIGRTVVTKGNIVGPESGVLTSLVSQDPMHVTFPISQRDIMAAKKAGQVDDVKAIKVQIRFSDGTLYNQVGQINFIDVSVDRSTDTVVVRADIANPAGTLIDGQLVKVELQAGAPQERVLVPQAALLADQQGTYLFIVDDGKAAVKRVKTEGAQGADSIVASGLDGGELVIVDGFQSLRPGMAVRATPAPTLRTGG</sequence>
<dbReference type="InterPro" id="IPR058625">
    <property type="entry name" value="MdtA-like_BSH"/>
</dbReference>
<evidence type="ECO:0000256" key="1">
    <source>
        <dbReference type="ARBA" id="ARBA00009477"/>
    </source>
</evidence>
<keyword evidence="2" id="KW-0732">Signal</keyword>
<protein>
    <submittedName>
        <fullName evidence="7">Efflux RND transporter periplasmic adaptor subunit</fullName>
    </submittedName>
</protein>
<dbReference type="InterPro" id="IPR006143">
    <property type="entry name" value="RND_pump_MFP"/>
</dbReference>
<feature type="signal peptide" evidence="2">
    <location>
        <begin position="1"/>
        <end position="30"/>
    </location>
</feature>
<dbReference type="Gene3D" id="2.40.50.100">
    <property type="match status" value="1"/>
</dbReference>
<evidence type="ECO:0000259" key="6">
    <source>
        <dbReference type="Pfam" id="PF25989"/>
    </source>
</evidence>
<dbReference type="Gene3D" id="2.40.30.170">
    <property type="match status" value="1"/>
</dbReference>
<dbReference type="Pfam" id="PF25989">
    <property type="entry name" value="YknX_C"/>
    <property type="match status" value="1"/>
</dbReference>
<organism evidence="7 8">
    <name type="scientific">Bosea caraganae</name>
    <dbReference type="NCBI Taxonomy" id="2763117"/>
    <lineage>
        <taxon>Bacteria</taxon>
        <taxon>Pseudomonadati</taxon>
        <taxon>Pseudomonadota</taxon>
        <taxon>Alphaproteobacteria</taxon>
        <taxon>Hyphomicrobiales</taxon>
        <taxon>Boseaceae</taxon>
        <taxon>Bosea</taxon>
    </lineage>
</organism>
<dbReference type="OrthoDB" id="9816569at2"/>
<dbReference type="InterPro" id="IPR058637">
    <property type="entry name" value="YknX-like_C"/>
</dbReference>
<accession>A0A370LBP1</accession>
<dbReference type="PANTHER" id="PTHR30158">
    <property type="entry name" value="ACRA/E-RELATED COMPONENT OF DRUG EFFLUX TRANSPORTER"/>
    <property type="match status" value="1"/>
</dbReference>
<evidence type="ECO:0000259" key="5">
    <source>
        <dbReference type="Pfam" id="PF25944"/>
    </source>
</evidence>
<evidence type="ECO:0000313" key="7">
    <source>
        <dbReference type="EMBL" id="RDJ29260.1"/>
    </source>
</evidence>
<feature type="domain" description="Multidrug resistance protein MdtA-like beta-barrel" evidence="5">
    <location>
        <begin position="208"/>
        <end position="293"/>
    </location>
</feature>
<feature type="domain" description="Multidrug resistance protein MdtA-like barrel-sandwich hybrid" evidence="4">
    <location>
        <begin position="63"/>
        <end position="193"/>
    </location>
</feature>
<dbReference type="EMBL" id="QQTP01000001">
    <property type="protein sequence ID" value="RDJ29260.1"/>
    <property type="molecule type" value="Genomic_DNA"/>
</dbReference>
<evidence type="ECO:0000259" key="4">
    <source>
        <dbReference type="Pfam" id="PF25917"/>
    </source>
</evidence>
<evidence type="ECO:0000259" key="3">
    <source>
        <dbReference type="Pfam" id="PF25876"/>
    </source>
</evidence>
<feature type="chain" id="PRO_5030068580" evidence="2">
    <location>
        <begin position="31"/>
        <end position="376"/>
    </location>
</feature>
<dbReference type="SUPFAM" id="SSF111369">
    <property type="entry name" value="HlyD-like secretion proteins"/>
    <property type="match status" value="1"/>
</dbReference>
<dbReference type="Pfam" id="PF25944">
    <property type="entry name" value="Beta-barrel_RND"/>
    <property type="match status" value="1"/>
</dbReference>
<dbReference type="GO" id="GO:0005886">
    <property type="term" value="C:plasma membrane"/>
    <property type="evidence" value="ECO:0007669"/>
    <property type="project" value="TreeGrafter"/>
</dbReference>
<dbReference type="GO" id="GO:0022857">
    <property type="term" value="F:transmembrane transporter activity"/>
    <property type="evidence" value="ECO:0007669"/>
    <property type="project" value="InterPro"/>
</dbReference>
<dbReference type="GO" id="GO:0030313">
    <property type="term" value="C:cell envelope"/>
    <property type="evidence" value="ECO:0007669"/>
    <property type="project" value="UniProtKB-SubCell"/>
</dbReference>
<evidence type="ECO:0000313" key="8">
    <source>
        <dbReference type="Proteomes" id="UP000255207"/>
    </source>
</evidence>
<dbReference type="NCBIfam" id="TIGR01730">
    <property type="entry name" value="RND_mfp"/>
    <property type="match status" value="1"/>
</dbReference>
<dbReference type="PANTHER" id="PTHR30158:SF3">
    <property type="entry name" value="MULTIDRUG EFFLUX PUMP SUBUNIT ACRA-RELATED"/>
    <property type="match status" value="1"/>
</dbReference>
<proteinExistence type="inferred from homology"/>
<dbReference type="Pfam" id="PF25917">
    <property type="entry name" value="BSH_RND"/>
    <property type="match status" value="1"/>
</dbReference>
<dbReference type="Gene3D" id="1.10.287.470">
    <property type="entry name" value="Helix hairpin bin"/>
    <property type="match status" value="1"/>
</dbReference>
<dbReference type="GO" id="GO:0046677">
    <property type="term" value="P:response to antibiotic"/>
    <property type="evidence" value="ECO:0007669"/>
    <property type="project" value="TreeGrafter"/>
</dbReference>
<dbReference type="RefSeq" id="WP_114827378.1">
    <property type="nucleotide sequence ID" value="NZ_QQTO01000019.1"/>
</dbReference>
<keyword evidence="8" id="KW-1185">Reference proteome</keyword>
<feature type="domain" description="Multidrug resistance protein MdtA-like alpha-helical hairpin" evidence="3">
    <location>
        <begin position="103"/>
        <end position="172"/>
    </location>
</feature>
<dbReference type="AlphaFoldDB" id="A0A370LBP1"/>
<dbReference type="InterPro" id="IPR058624">
    <property type="entry name" value="MdtA-like_HH"/>
</dbReference>
<feature type="domain" description="YknX-like C-terminal permuted SH3-like" evidence="6">
    <location>
        <begin position="301"/>
        <end position="365"/>
    </location>
</feature>
<comment type="caution">
    <text evidence="7">The sequence shown here is derived from an EMBL/GenBank/DDBJ whole genome shotgun (WGS) entry which is preliminary data.</text>
</comment>
<evidence type="ECO:0000256" key="2">
    <source>
        <dbReference type="SAM" id="SignalP"/>
    </source>
</evidence>
<dbReference type="Proteomes" id="UP000255207">
    <property type="component" value="Unassembled WGS sequence"/>
</dbReference>
<gene>
    <name evidence="7" type="ORF">DWE98_01425</name>
</gene>
<dbReference type="InterPro" id="IPR058626">
    <property type="entry name" value="MdtA-like_b-barrel"/>
</dbReference>
<name>A0A370LBP1_9HYPH</name>
<dbReference type="Gene3D" id="2.40.420.20">
    <property type="match status" value="1"/>
</dbReference>
<reference evidence="8" key="1">
    <citation type="submission" date="2018-07" db="EMBL/GenBank/DDBJ databases">
        <authorList>
            <person name="Safronova V.I."/>
            <person name="Chirak E.R."/>
            <person name="Sazanova A.L."/>
        </authorList>
    </citation>
    <scope>NUCLEOTIDE SEQUENCE [LARGE SCALE GENOMIC DNA]</scope>
    <source>
        <strain evidence="8">RCAM04685</strain>
    </source>
</reference>
<dbReference type="Pfam" id="PF25876">
    <property type="entry name" value="HH_MFP_RND"/>
    <property type="match status" value="1"/>
</dbReference>